<organism evidence="3 4">
    <name type="scientific">Glycine soja</name>
    <name type="common">Wild soybean</name>
    <dbReference type="NCBI Taxonomy" id="3848"/>
    <lineage>
        <taxon>Eukaryota</taxon>
        <taxon>Viridiplantae</taxon>
        <taxon>Streptophyta</taxon>
        <taxon>Embryophyta</taxon>
        <taxon>Tracheophyta</taxon>
        <taxon>Spermatophyta</taxon>
        <taxon>Magnoliopsida</taxon>
        <taxon>eudicotyledons</taxon>
        <taxon>Gunneridae</taxon>
        <taxon>Pentapetalae</taxon>
        <taxon>rosids</taxon>
        <taxon>fabids</taxon>
        <taxon>Fabales</taxon>
        <taxon>Fabaceae</taxon>
        <taxon>Papilionoideae</taxon>
        <taxon>50 kb inversion clade</taxon>
        <taxon>NPAAA clade</taxon>
        <taxon>indigoferoid/millettioid clade</taxon>
        <taxon>Phaseoleae</taxon>
        <taxon>Glycine</taxon>
        <taxon>Glycine subgen. Soja</taxon>
    </lineage>
</organism>
<evidence type="ECO:0000313" key="4">
    <source>
        <dbReference type="Proteomes" id="UP000289340"/>
    </source>
</evidence>
<dbReference type="AlphaFoldDB" id="A0A445FPH4"/>
<feature type="region of interest" description="Disordered" evidence="2">
    <location>
        <begin position="111"/>
        <end position="136"/>
    </location>
</feature>
<evidence type="ECO:0000256" key="1">
    <source>
        <dbReference type="SAM" id="Coils"/>
    </source>
</evidence>
<feature type="compositionally biased region" description="Basic and acidic residues" evidence="2">
    <location>
        <begin position="125"/>
        <end position="136"/>
    </location>
</feature>
<protein>
    <submittedName>
        <fullName evidence="3">Uncharacterized protein</fullName>
    </submittedName>
</protein>
<keyword evidence="1" id="KW-0175">Coiled coil</keyword>
<dbReference type="Proteomes" id="UP000289340">
    <property type="component" value="Chromosome 18"/>
</dbReference>
<comment type="caution">
    <text evidence="3">The sequence shown here is derived from an EMBL/GenBank/DDBJ whole genome shotgun (WGS) entry which is preliminary data.</text>
</comment>
<dbReference type="SMR" id="A0A445FPH4"/>
<evidence type="ECO:0000313" key="3">
    <source>
        <dbReference type="EMBL" id="RZB50790.1"/>
    </source>
</evidence>
<name>A0A445FPH4_GLYSO</name>
<keyword evidence="4" id="KW-1185">Reference proteome</keyword>
<gene>
    <name evidence="3" type="ORF">D0Y65_047591</name>
</gene>
<proteinExistence type="predicted"/>
<sequence>MPTGTNVRIAFSNDAARRAASRKRRMGILKKMEELNFLGQRIEKHQEKIKKLQKEIRKKEMTMFIYRCVHAGRLLPGSDNMTLDDMNNLVSIVEQKMKDISGRFEAMDVKEKTPHQPQIQSPALDECKPHLKAEEV</sequence>
<reference evidence="3 4" key="1">
    <citation type="submission" date="2018-09" db="EMBL/GenBank/DDBJ databases">
        <title>A high-quality reference genome of wild soybean provides a powerful tool to mine soybean genomes.</title>
        <authorList>
            <person name="Xie M."/>
            <person name="Chung C.Y.L."/>
            <person name="Li M.-W."/>
            <person name="Wong F.-L."/>
            <person name="Chan T.-F."/>
            <person name="Lam H.-M."/>
        </authorList>
    </citation>
    <scope>NUCLEOTIDE SEQUENCE [LARGE SCALE GENOMIC DNA]</scope>
    <source>
        <strain evidence="4">cv. W05</strain>
        <tissue evidence="3">Hypocotyl of etiolated seedlings</tissue>
    </source>
</reference>
<accession>A0A445FPH4</accession>
<feature type="coiled-coil region" evidence="1">
    <location>
        <begin position="28"/>
        <end position="62"/>
    </location>
</feature>
<evidence type="ECO:0000256" key="2">
    <source>
        <dbReference type="SAM" id="MobiDB-lite"/>
    </source>
</evidence>
<dbReference type="EMBL" id="QZWG01000018">
    <property type="protein sequence ID" value="RZB50790.1"/>
    <property type="molecule type" value="Genomic_DNA"/>
</dbReference>